<accession>A0A2V4UW39</accession>
<dbReference type="InterPro" id="IPR036707">
    <property type="entry name" value="MinE_sf"/>
</dbReference>
<dbReference type="EMBL" id="QJSU01000010">
    <property type="protein sequence ID" value="PYE37952.1"/>
    <property type="molecule type" value="Genomic_DNA"/>
</dbReference>
<evidence type="ECO:0000256" key="2">
    <source>
        <dbReference type="ARBA" id="ARBA00020112"/>
    </source>
</evidence>
<comment type="similarity">
    <text evidence="1 4">Belongs to the MinE family.</text>
</comment>
<evidence type="ECO:0000256" key="3">
    <source>
        <dbReference type="ARBA" id="ARBA00025265"/>
    </source>
</evidence>
<dbReference type="Gene3D" id="3.30.1070.10">
    <property type="entry name" value="Cell division topological specificity factor MinE"/>
    <property type="match status" value="1"/>
</dbReference>
<name>A0A2V4UW39_9GAMM</name>
<organism evidence="5 6">
    <name type="scientific">Psychrobacter fozii</name>
    <dbReference type="NCBI Taxonomy" id="198480"/>
    <lineage>
        <taxon>Bacteria</taxon>
        <taxon>Pseudomonadati</taxon>
        <taxon>Pseudomonadota</taxon>
        <taxon>Gammaproteobacteria</taxon>
        <taxon>Moraxellales</taxon>
        <taxon>Moraxellaceae</taxon>
        <taxon>Psychrobacter</taxon>
    </lineage>
</organism>
<dbReference type="GO" id="GO:0032955">
    <property type="term" value="P:regulation of division septum assembly"/>
    <property type="evidence" value="ECO:0007669"/>
    <property type="project" value="InterPro"/>
</dbReference>
<dbReference type="Pfam" id="PF03776">
    <property type="entry name" value="MinE"/>
    <property type="match status" value="1"/>
</dbReference>
<keyword evidence="4 5" id="KW-0132">Cell division</keyword>
<dbReference type="NCBIfam" id="NF001422">
    <property type="entry name" value="PRK00296.1"/>
    <property type="match status" value="1"/>
</dbReference>
<proteinExistence type="inferred from homology"/>
<keyword evidence="6" id="KW-1185">Reference proteome</keyword>
<protein>
    <recommendedName>
        <fullName evidence="2 4">Cell division topological specificity factor</fullName>
    </recommendedName>
</protein>
<evidence type="ECO:0000256" key="1">
    <source>
        <dbReference type="ARBA" id="ARBA00008168"/>
    </source>
</evidence>
<keyword evidence="4" id="KW-0131">Cell cycle</keyword>
<reference evidence="5 6" key="1">
    <citation type="submission" date="2018-06" db="EMBL/GenBank/DDBJ databases">
        <title>Genomic Encyclopedia of Type Strains, Phase III (KMG-III): the genomes of soil and plant-associated and newly described type strains.</title>
        <authorList>
            <person name="Whitman W."/>
        </authorList>
    </citation>
    <scope>NUCLEOTIDE SEQUENCE [LARGE SCALE GENOMIC DNA]</scope>
    <source>
        <strain evidence="5 6">CECT 5889</strain>
    </source>
</reference>
<evidence type="ECO:0000313" key="6">
    <source>
        <dbReference type="Proteomes" id="UP000247746"/>
    </source>
</evidence>
<dbReference type="Proteomes" id="UP000247746">
    <property type="component" value="Unassembled WGS sequence"/>
</dbReference>
<sequence length="98" mass="11090">MMTKKKGFWSSLFGTDDSNGTAGSANLATERLKVIVASENRLNNRLTADRIEKMKREILEVVNKYVNGVQIDDVNINHRSEDSLDVLEMNISLPEHKK</sequence>
<comment type="function">
    <text evidence="3 4">Prevents the cell division inhibition by proteins MinC and MinD at internal division sites while permitting inhibition at polar sites. This ensures cell division at the proper site by restricting the formation of a division septum at the midpoint of the long axis of the cell.</text>
</comment>
<evidence type="ECO:0000256" key="4">
    <source>
        <dbReference type="HAMAP-Rule" id="MF_00262"/>
    </source>
</evidence>
<dbReference type="HAMAP" id="MF_00262">
    <property type="entry name" value="MinE"/>
    <property type="match status" value="1"/>
</dbReference>
<dbReference type="NCBIfam" id="TIGR01215">
    <property type="entry name" value="minE"/>
    <property type="match status" value="1"/>
</dbReference>
<dbReference type="AlphaFoldDB" id="A0A2V4UW39"/>
<gene>
    <name evidence="4" type="primary">minE</name>
    <name evidence="5" type="ORF">DFP82_11033</name>
</gene>
<evidence type="ECO:0000313" key="5">
    <source>
        <dbReference type="EMBL" id="PYE37952.1"/>
    </source>
</evidence>
<dbReference type="SUPFAM" id="SSF55229">
    <property type="entry name" value="Cell division protein MinE topological specificity domain"/>
    <property type="match status" value="1"/>
</dbReference>
<comment type="caution">
    <text evidence="5">The sequence shown here is derived from an EMBL/GenBank/DDBJ whole genome shotgun (WGS) entry which is preliminary data.</text>
</comment>
<dbReference type="InterPro" id="IPR005527">
    <property type="entry name" value="MinE"/>
</dbReference>
<dbReference type="GO" id="GO:0051301">
    <property type="term" value="P:cell division"/>
    <property type="evidence" value="ECO:0007669"/>
    <property type="project" value="UniProtKB-KW"/>
</dbReference>